<sequence length="305" mass="32868">MSFIKPMQGSPESSLTPLFLIHAVSGLANPYSRLGPLTKPSFAISQDEERMVYGISSPLYTHHGSFKAPRTLEAMARLYVNAIRKKQPYGPYLLGGWSMGGMLAVKMAAILMGEHGEQVLKVVVIDGANPEKLPPMSGEEQNVMGDEIFARNLAFAGGNSGKTRARSLAVPSSGDSATSSDSEASTHASSPLETLLLKIRSHIALGLELMSCVEQGSWVQVGDPLKTKMTLVKCVDEAYLEDGQFGDKGVGVRTLMAEECMGWNADCFDSLEVIKLIGPTHDTCFEEKFVGKLTDILAECLIGVH</sequence>
<organism evidence="3 4">
    <name type="scientific">Hyaloscypha bicolor E</name>
    <dbReference type="NCBI Taxonomy" id="1095630"/>
    <lineage>
        <taxon>Eukaryota</taxon>
        <taxon>Fungi</taxon>
        <taxon>Dikarya</taxon>
        <taxon>Ascomycota</taxon>
        <taxon>Pezizomycotina</taxon>
        <taxon>Leotiomycetes</taxon>
        <taxon>Helotiales</taxon>
        <taxon>Hyaloscyphaceae</taxon>
        <taxon>Hyaloscypha</taxon>
        <taxon>Hyaloscypha bicolor</taxon>
    </lineage>
</organism>
<feature type="domain" description="Thioesterase" evidence="2">
    <location>
        <begin position="17"/>
        <end position="131"/>
    </location>
</feature>
<dbReference type="GO" id="GO:0016787">
    <property type="term" value="F:hydrolase activity"/>
    <property type="evidence" value="ECO:0007669"/>
    <property type="project" value="UniProtKB-KW"/>
</dbReference>
<dbReference type="Gene3D" id="3.40.50.1820">
    <property type="entry name" value="alpha/beta hydrolase"/>
    <property type="match status" value="1"/>
</dbReference>
<keyword evidence="3" id="KW-0378">Hydrolase</keyword>
<dbReference type="OrthoDB" id="10253869at2759"/>
<dbReference type="EMBL" id="KZ613786">
    <property type="protein sequence ID" value="PMD61276.1"/>
    <property type="molecule type" value="Genomic_DNA"/>
</dbReference>
<name>A0A2J6TE19_9HELO</name>
<evidence type="ECO:0000259" key="2">
    <source>
        <dbReference type="Pfam" id="PF00975"/>
    </source>
</evidence>
<dbReference type="InParanoid" id="A0A2J6TE19"/>
<evidence type="ECO:0000313" key="3">
    <source>
        <dbReference type="EMBL" id="PMD61276.1"/>
    </source>
</evidence>
<accession>A0A2J6TE19</accession>
<keyword evidence="4" id="KW-1185">Reference proteome</keyword>
<evidence type="ECO:0000256" key="1">
    <source>
        <dbReference type="SAM" id="MobiDB-lite"/>
    </source>
</evidence>
<dbReference type="InterPro" id="IPR001031">
    <property type="entry name" value="Thioesterase"/>
</dbReference>
<proteinExistence type="predicted"/>
<feature type="compositionally biased region" description="Low complexity" evidence="1">
    <location>
        <begin position="172"/>
        <end position="186"/>
    </location>
</feature>
<dbReference type="Proteomes" id="UP000235371">
    <property type="component" value="Unassembled WGS sequence"/>
</dbReference>
<feature type="region of interest" description="Disordered" evidence="1">
    <location>
        <begin position="165"/>
        <end position="186"/>
    </location>
</feature>
<dbReference type="GeneID" id="36596533"/>
<protein>
    <submittedName>
        <fullName evidence="3">Alpha/beta-hydrolase</fullName>
    </submittedName>
</protein>
<gene>
    <name evidence="3" type="ORF">K444DRAFT_719399</name>
</gene>
<dbReference type="RefSeq" id="XP_024738180.1">
    <property type="nucleotide sequence ID" value="XM_024888457.1"/>
</dbReference>
<dbReference type="AlphaFoldDB" id="A0A2J6TE19"/>
<dbReference type="SUPFAM" id="SSF53474">
    <property type="entry name" value="alpha/beta-Hydrolases"/>
    <property type="match status" value="1"/>
</dbReference>
<dbReference type="STRING" id="1095630.A0A2J6TE19"/>
<dbReference type="InterPro" id="IPR029058">
    <property type="entry name" value="AB_hydrolase_fold"/>
</dbReference>
<evidence type="ECO:0000313" key="4">
    <source>
        <dbReference type="Proteomes" id="UP000235371"/>
    </source>
</evidence>
<dbReference type="Pfam" id="PF00975">
    <property type="entry name" value="Thioesterase"/>
    <property type="match status" value="1"/>
</dbReference>
<reference evidence="3 4" key="1">
    <citation type="submission" date="2016-04" db="EMBL/GenBank/DDBJ databases">
        <title>A degradative enzymes factory behind the ericoid mycorrhizal symbiosis.</title>
        <authorList>
            <consortium name="DOE Joint Genome Institute"/>
            <person name="Martino E."/>
            <person name="Morin E."/>
            <person name="Grelet G."/>
            <person name="Kuo A."/>
            <person name="Kohler A."/>
            <person name="Daghino S."/>
            <person name="Barry K."/>
            <person name="Choi C."/>
            <person name="Cichocki N."/>
            <person name="Clum A."/>
            <person name="Copeland A."/>
            <person name="Hainaut M."/>
            <person name="Haridas S."/>
            <person name="Labutti K."/>
            <person name="Lindquist E."/>
            <person name="Lipzen A."/>
            <person name="Khouja H.-R."/>
            <person name="Murat C."/>
            <person name="Ohm R."/>
            <person name="Olson A."/>
            <person name="Spatafora J."/>
            <person name="Veneault-Fourrey C."/>
            <person name="Henrissat B."/>
            <person name="Grigoriev I."/>
            <person name="Martin F."/>
            <person name="Perotto S."/>
        </authorList>
    </citation>
    <scope>NUCLEOTIDE SEQUENCE [LARGE SCALE GENOMIC DNA]</scope>
    <source>
        <strain evidence="3 4">E</strain>
    </source>
</reference>